<evidence type="ECO:0000256" key="2">
    <source>
        <dbReference type="ARBA" id="ARBA00009326"/>
    </source>
</evidence>
<evidence type="ECO:0000256" key="7">
    <source>
        <dbReference type="PROSITE-ProRule" id="PRU01393"/>
    </source>
</evidence>
<dbReference type="PRINTS" id="PR00707">
    <property type="entry name" value="UBCTHYDRLASE"/>
</dbReference>
<evidence type="ECO:0000256" key="6">
    <source>
        <dbReference type="ARBA" id="ARBA00022807"/>
    </source>
</evidence>
<keyword evidence="5 7" id="KW-0378">Hydrolase</keyword>
<comment type="similarity">
    <text evidence="2 7 8">Belongs to the peptidase C12 family.</text>
</comment>
<keyword evidence="3 7" id="KW-0645">Protease</keyword>
<dbReference type="Pfam" id="PF01088">
    <property type="entry name" value="Peptidase_C12"/>
    <property type="match status" value="1"/>
</dbReference>
<evidence type="ECO:0000256" key="1">
    <source>
        <dbReference type="ARBA" id="ARBA00000707"/>
    </source>
</evidence>
<evidence type="ECO:0000313" key="10">
    <source>
        <dbReference type="EMBL" id="KAF9457206.1"/>
    </source>
</evidence>
<evidence type="ECO:0000259" key="9">
    <source>
        <dbReference type="PROSITE" id="PS52048"/>
    </source>
</evidence>
<evidence type="ECO:0000256" key="3">
    <source>
        <dbReference type="ARBA" id="ARBA00022670"/>
    </source>
</evidence>
<dbReference type="AlphaFoldDB" id="A0A9P6C9D1"/>
<dbReference type="InterPro" id="IPR001578">
    <property type="entry name" value="Peptidase_C12_UCH"/>
</dbReference>
<dbReference type="GO" id="GO:0005737">
    <property type="term" value="C:cytoplasm"/>
    <property type="evidence" value="ECO:0007669"/>
    <property type="project" value="TreeGrafter"/>
</dbReference>
<dbReference type="OrthoDB" id="427186at2759"/>
<feature type="site" description="Important for enzyme activity" evidence="7">
    <location>
        <position position="193"/>
    </location>
</feature>
<name>A0A9P6C9D1_9AGAR</name>
<dbReference type="PANTHER" id="PTHR10589:SF17">
    <property type="entry name" value="UBIQUITIN CARBOXYL-TERMINAL HYDROLASE"/>
    <property type="match status" value="1"/>
</dbReference>
<dbReference type="GO" id="GO:0006511">
    <property type="term" value="P:ubiquitin-dependent protein catabolic process"/>
    <property type="evidence" value="ECO:0007669"/>
    <property type="project" value="UniProtKB-UniRule"/>
</dbReference>
<dbReference type="GO" id="GO:0004843">
    <property type="term" value="F:cysteine-type deubiquitinase activity"/>
    <property type="evidence" value="ECO:0007669"/>
    <property type="project" value="UniProtKB-UniRule"/>
</dbReference>
<sequence length="239" mass="25787">MPHSCWIPLENNPDVLNAWAAKAGLVLSSAQFGDVYGLDPELLALVPQPVKAVILLFPISDAIEAKRKEEDAKFLVEQQPLLDPTVLWIKQTIPNACGTIGLLHALANSDVTIMPGSPLSQFVDQCKNRSPEECAKHLETTPLFANNHAEAAYSGQTVVPNDLRTNLHFTCFVAAPSVRGPNGPGGYRVVELDGRRIGPIDRGECIDLLSDAAKVVKNLYLAKSSGIQFSMVTLGPPRA</sequence>
<feature type="site" description="Transition state stabilizer" evidence="7">
    <location>
        <position position="91"/>
    </location>
</feature>
<keyword evidence="4 7" id="KW-0833">Ubl conjugation pathway</keyword>
<dbReference type="FunFam" id="3.40.532.10:FF:000006">
    <property type="entry name" value="Ubiquitin carboxyl-terminal hydrolase"/>
    <property type="match status" value="1"/>
</dbReference>
<reference evidence="10" key="1">
    <citation type="submission" date="2020-11" db="EMBL/GenBank/DDBJ databases">
        <authorList>
            <consortium name="DOE Joint Genome Institute"/>
            <person name="Ahrendt S."/>
            <person name="Riley R."/>
            <person name="Andreopoulos W."/>
            <person name="Labutti K."/>
            <person name="Pangilinan J."/>
            <person name="Ruiz-Duenas F.J."/>
            <person name="Barrasa J.M."/>
            <person name="Sanchez-Garcia M."/>
            <person name="Camarero S."/>
            <person name="Miyauchi S."/>
            <person name="Serrano A."/>
            <person name="Linde D."/>
            <person name="Babiker R."/>
            <person name="Drula E."/>
            <person name="Ayuso-Fernandez I."/>
            <person name="Pacheco R."/>
            <person name="Padilla G."/>
            <person name="Ferreira P."/>
            <person name="Barriuso J."/>
            <person name="Kellner H."/>
            <person name="Castanera R."/>
            <person name="Alfaro M."/>
            <person name="Ramirez L."/>
            <person name="Pisabarro A.G."/>
            <person name="Kuo A."/>
            <person name="Tritt A."/>
            <person name="Lipzen A."/>
            <person name="He G."/>
            <person name="Yan M."/>
            <person name="Ng V."/>
            <person name="Cullen D."/>
            <person name="Martin F."/>
            <person name="Rosso M.-N."/>
            <person name="Henrissat B."/>
            <person name="Hibbett D."/>
            <person name="Martinez A.T."/>
            <person name="Grigoriev I.V."/>
        </authorList>
    </citation>
    <scope>NUCLEOTIDE SEQUENCE</scope>
    <source>
        <strain evidence="10">CBS 247.69</strain>
    </source>
</reference>
<dbReference type="SUPFAM" id="SSF54001">
    <property type="entry name" value="Cysteine proteinases"/>
    <property type="match status" value="1"/>
</dbReference>
<dbReference type="Gene3D" id="3.40.532.10">
    <property type="entry name" value="Peptidase C12, ubiquitin carboxyl-terminal hydrolase"/>
    <property type="match status" value="1"/>
</dbReference>
<dbReference type="InterPro" id="IPR038765">
    <property type="entry name" value="Papain-like_cys_pep_sf"/>
</dbReference>
<gene>
    <name evidence="10" type="ORF">BDZ94DRAFT_1228329</name>
</gene>
<dbReference type="PANTHER" id="PTHR10589">
    <property type="entry name" value="UBIQUITIN CARBOXYL-TERMINAL HYDROLASE"/>
    <property type="match status" value="1"/>
</dbReference>
<proteinExistence type="inferred from homology"/>
<dbReference type="EMBL" id="MU150383">
    <property type="protein sequence ID" value="KAF9457206.1"/>
    <property type="molecule type" value="Genomic_DNA"/>
</dbReference>
<dbReference type="CDD" id="cd09616">
    <property type="entry name" value="Peptidase_C12_UCH_L1_L3"/>
    <property type="match status" value="1"/>
</dbReference>
<feature type="domain" description="UCH catalytic" evidence="9">
    <location>
        <begin position="5"/>
        <end position="236"/>
    </location>
</feature>
<evidence type="ECO:0000256" key="5">
    <source>
        <dbReference type="ARBA" id="ARBA00022801"/>
    </source>
</evidence>
<dbReference type="Proteomes" id="UP000807353">
    <property type="component" value="Unassembled WGS sequence"/>
</dbReference>
<comment type="catalytic activity">
    <reaction evidence="1 7 8">
        <text>Thiol-dependent hydrolysis of ester, thioester, amide, peptide and isopeptide bonds formed by the C-terminal Gly of ubiquitin (a 76-residue protein attached to proteins as an intracellular targeting signal).</text>
        <dbReference type="EC" id="3.4.19.12"/>
    </reaction>
</comment>
<accession>A0A9P6C9D1</accession>
<organism evidence="10 11">
    <name type="scientific">Collybia nuda</name>
    <dbReference type="NCBI Taxonomy" id="64659"/>
    <lineage>
        <taxon>Eukaryota</taxon>
        <taxon>Fungi</taxon>
        <taxon>Dikarya</taxon>
        <taxon>Basidiomycota</taxon>
        <taxon>Agaricomycotina</taxon>
        <taxon>Agaricomycetes</taxon>
        <taxon>Agaricomycetidae</taxon>
        <taxon>Agaricales</taxon>
        <taxon>Tricholomatineae</taxon>
        <taxon>Clitocybaceae</taxon>
        <taxon>Collybia</taxon>
    </lineage>
</organism>
<dbReference type="PROSITE" id="PS52048">
    <property type="entry name" value="UCH_DOMAIN"/>
    <property type="match status" value="1"/>
</dbReference>
<dbReference type="EC" id="3.4.19.12" evidence="8"/>
<feature type="active site" description="Proton donor" evidence="7">
    <location>
        <position position="168"/>
    </location>
</feature>
<protein>
    <recommendedName>
        <fullName evidence="8">Ubiquitin carboxyl-terminal hydrolase</fullName>
        <ecNumber evidence="8">3.4.19.12</ecNumber>
    </recommendedName>
</protein>
<feature type="active site" description="Nucleophile" evidence="7">
    <location>
        <position position="97"/>
    </location>
</feature>
<keyword evidence="6 7" id="KW-0788">Thiol protease</keyword>
<dbReference type="InterPro" id="IPR057254">
    <property type="entry name" value="UCH_AS"/>
</dbReference>
<dbReference type="GO" id="GO:0016579">
    <property type="term" value="P:protein deubiquitination"/>
    <property type="evidence" value="ECO:0007669"/>
    <property type="project" value="TreeGrafter"/>
</dbReference>
<evidence type="ECO:0000256" key="4">
    <source>
        <dbReference type="ARBA" id="ARBA00022786"/>
    </source>
</evidence>
<dbReference type="InterPro" id="IPR036959">
    <property type="entry name" value="Peptidase_C12_UCH_sf"/>
</dbReference>
<keyword evidence="11" id="KW-1185">Reference proteome</keyword>
<dbReference type="PROSITE" id="PS00140">
    <property type="entry name" value="UCH_1"/>
    <property type="match status" value="1"/>
</dbReference>
<comment type="caution">
    <text evidence="10">The sequence shown here is derived from an EMBL/GenBank/DDBJ whole genome shotgun (WGS) entry which is preliminary data.</text>
</comment>
<evidence type="ECO:0000256" key="8">
    <source>
        <dbReference type="RuleBase" id="RU361215"/>
    </source>
</evidence>
<evidence type="ECO:0000313" key="11">
    <source>
        <dbReference type="Proteomes" id="UP000807353"/>
    </source>
</evidence>